<keyword evidence="2" id="KW-1185">Reference proteome</keyword>
<dbReference type="Proteomes" id="UP001217089">
    <property type="component" value="Unassembled WGS sequence"/>
</dbReference>
<gene>
    <name evidence="1" type="ORF">KUTeg_012373</name>
</gene>
<accession>A0ABQ9EZC2</accession>
<organism evidence="1 2">
    <name type="scientific">Tegillarca granosa</name>
    <name type="common">Malaysian cockle</name>
    <name type="synonym">Anadara granosa</name>
    <dbReference type="NCBI Taxonomy" id="220873"/>
    <lineage>
        <taxon>Eukaryota</taxon>
        <taxon>Metazoa</taxon>
        <taxon>Spiralia</taxon>
        <taxon>Lophotrochozoa</taxon>
        <taxon>Mollusca</taxon>
        <taxon>Bivalvia</taxon>
        <taxon>Autobranchia</taxon>
        <taxon>Pteriomorphia</taxon>
        <taxon>Arcoida</taxon>
        <taxon>Arcoidea</taxon>
        <taxon>Arcidae</taxon>
        <taxon>Tegillarca</taxon>
    </lineage>
</organism>
<evidence type="ECO:0000313" key="2">
    <source>
        <dbReference type="Proteomes" id="UP001217089"/>
    </source>
</evidence>
<sequence>MKIQHCTYPRSKQYESTTMKGIVEKYQAQRVKFIDRFNVYLVLETDDDDKSLSLDTHLSLSLNASFLDLVLMIQHVRDDPSLFSACIRHKDKYKFLFKNEKKIDKNP</sequence>
<comment type="caution">
    <text evidence="1">The sequence shown here is derived from an EMBL/GenBank/DDBJ whole genome shotgun (WGS) entry which is preliminary data.</text>
</comment>
<protein>
    <submittedName>
        <fullName evidence="1">Uncharacterized protein</fullName>
    </submittedName>
</protein>
<name>A0ABQ9EZC2_TEGGR</name>
<evidence type="ECO:0000313" key="1">
    <source>
        <dbReference type="EMBL" id="KAJ8310508.1"/>
    </source>
</evidence>
<proteinExistence type="predicted"/>
<reference evidence="1 2" key="1">
    <citation type="submission" date="2022-12" db="EMBL/GenBank/DDBJ databases">
        <title>Chromosome-level genome of Tegillarca granosa.</title>
        <authorList>
            <person name="Kim J."/>
        </authorList>
    </citation>
    <scope>NUCLEOTIDE SEQUENCE [LARGE SCALE GENOMIC DNA]</scope>
    <source>
        <strain evidence="1">Teg-2019</strain>
        <tissue evidence="1">Adductor muscle</tissue>
    </source>
</reference>
<dbReference type="EMBL" id="JARBDR010000640">
    <property type="protein sequence ID" value="KAJ8310508.1"/>
    <property type="molecule type" value="Genomic_DNA"/>
</dbReference>